<evidence type="ECO:0008006" key="4">
    <source>
        <dbReference type="Google" id="ProtNLM"/>
    </source>
</evidence>
<dbReference type="Pfam" id="PF05139">
    <property type="entry name" value="Erythro_esteras"/>
    <property type="match status" value="1"/>
</dbReference>
<dbReference type="SUPFAM" id="SSF159501">
    <property type="entry name" value="EreA/ChaN-like"/>
    <property type="match status" value="1"/>
</dbReference>
<gene>
    <name evidence="2" type="ORF">AOB46_19975</name>
</gene>
<dbReference type="InterPro" id="IPR052036">
    <property type="entry name" value="Hydrolase/PRTase-associated"/>
</dbReference>
<keyword evidence="1" id="KW-1133">Transmembrane helix</keyword>
<keyword evidence="1" id="KW-0812">Transmembrane</keyword>
<evidence type="ECO:0000313" key="2">
    <source>
        <dbReference type="EMBL" id="KPE49445.1"/>
    </source>
</evidence>
<dbReference type="Proteomes" id="UP000037953">
    <property type="component" value="Unassembled WGS sequence"/>
</dbReference>
<reference evidence="2 3" key="1">
    <citation type="journal article" date="2015" name="Genom Data">
        <title>Draft genome sequence of a multidrug-resistant Chryseobacterium indologenes isolate from Malaysia.</title>
        <authorList>
            <person name="Yu C.Y."/>
            <person name="Ang G.Y."/>
            <person name="Cheng H.J."/>
            <person name="Cheong Y.M."/>
            <person name="Yin W.F."/>
            <person name="Chan K.G."/>
        </authorList>
    </citation>
    <scope>NUCLEOTIDE SEQUENCE [LARGE SCALE GENOMIC DNA]</scope>
    <source>
        <strain evidence="2 3">CI_885</strain>
    </source>
</reference>
<name>A0A0N1KR75_CHRID</name>
<dbReference type="OrthoDB" id="9810066at2"/>
<comment type="caution">
    <text evidence="2">The sequence shown here is derived from an EMBL/GenBank/DDBJ whole genome shotgun (WGS) entry which is preliminary data.</text>
</comment>
<dbReference type="RefSeq" id="WP_062702689.1">
    <property type="nucleotide sequence ID" value="NZ_LJOD01000018.1"/>
</dbReference>
<evidence type="ECO:0000313" key="3">
    <source>
        <dbReference type="Proteomes" id="UP000037953"/>
    </source>
</evidence>
<accession>A0A0N1KR75</accession>
<reference evidence="3" key="2">
    <citation type="submission" date="2015-09" db="EMBL/GenBank/DDBJ databases">
        <title>Draft genome sequence of a multidrug-resistant Chryseobacterium indologenes isolate from Malaysia.</title>
        <authorList>
            <person name="Yu C.Y."/>
            <person name="Ang G.Y."/>
            <person name="Chan K.-G."/>
        </authorList>
    </citation>
    <scope>NUCLEOTIDE SEQUENCE [LARGE SCALE GENOMIC DNA]</scope>
    <source>
        <strain evidence="3">CI_885</strain>
    </source>
</reference>
<dbReference type="GO" id="GO:0046677">
    <property type="term" value="P:response to antibiotic"/>
    <property type="evidence" value="ECO:0007669"/>
    <property type="project" value="InterPro"/>
</dbReference>
<organism evidence="2 3">
    <name type="scientific">Chryseobacterium indologenes</name>
    <name type="common">Flavobacterium indologenes</name>
    <dbReference type="NCBI Taxonomy" id="253"/>
    <lineage>
        <taxon>Bacteria</taxon>
        <taxon>Pseudomonadati</taxon>
        <taxon>Bacteroidota</taxon>
        <taxon>Flavobacteriia</taxon>
        <taxon>Flavobacteriales</taxon>
        <taxon>Weeksellaceae</taxon>
        <taxon>Chryseobacterium group</taxon>
        <taxon>Chryseobacterium</taxon>
    </lineage>
</organism>
<dbReference type="AlphaFoldDB" id="A0A0N1KR75"/>
<protein>
    <recommendedName>
        <fullName evidence="4">Erythromycin esterase</fullName>
    </recommendedName>
</protein>
<dbReference type="PANTHER" id="PTHR31299:SF0">
    <property type="entry name" value="ESTERASE, PUTATIVE (AFU_ORTHOLOGUE AFUA_1G05850)-RELATED"/>
    <property type="match status" value="1"/>
</dbReference>
<dbReference type="EMBL" id="LJOD01000018">
    <property type="protein sequence ID" value="KPE49445.1"/>
    <property type="molecule type" value="Genomic_DNA"/>
</dbReference>
<dbReference type="PANTHER" id="PTHR31299">
    <property type="entry name" value="ESTERASE, PUTATIVE (AFU_ORTHOLOGUE AFUA_1G05850)-RELATED"/>
    <property type="match status" value="1"/>
</dbReference>
<dbReference type="InterPro" id="IPR007815">
    <property type="entry name" value="Emycin_Estase"/>
</dbReference>
<dbReference type="Gene3D" id="3.40.1660.10">
    <property type="entry name" value="EreA-like (biosynthetic domain)"/>
    <property type="match status" value="2"/>
</dbReference>
<proteinExistence type="predicted"/>
<dbReference type="CDD" id="cd14728">
    <property type="entry name" value="Ere-like"/>
    <property type="match status" value="1"/>
</dbReference>
<keyword evidence="1" id="KW-0472">Membrane</keyword>
<sequence length="425" mass="49146">MKKILYTFIILTASVLILNTLVYKKLPEKEKAELLSEVKRYQLPIKSISIENSDDSDLKIFDTILKDNKIVLLGENTHYDGATFEAKSRMIKYLHKNLGYNVVLYEAGQYDTWLMNEEMKNHQLKVPSDSIGGLGLFGFWWMNKESQPLIQYYQKTKASASPIEVGGFDIQLSGDALMSRRVKLINNFLSRNNIDIKKFPLFSKHAGEMNYFIYEGYTNKVLKGNDKSRLISEVGKLEEAVLKLDKTSENTIYARYFNDMKNNLTKIWKYKSGSMSSMNFRDSLMAKNLIYQIDSVYKDQKIIVWCANIHTFASRYTKDYLPLGAHIKNKYGKASYMIDFSSYGKPNKAGNIINKPGKFAIENTFHETKTPYFFINLRNIPGNSFLKQEFVSTINQGMDEKRVWSRFCDGIFYIDINKAVTPLKK</sequence>
<feature type="transmembrane region" description="Helical" evidence="1">
    <location>
        <begin position="6"/>
        <end position="23"/>
    </location>
</feature>
<dbReference type="PATRIC" id="fig|253.9.peg.1969"/>
<evidence type="ECO:0000256" key="1">
    <source>
        <dbReference type="SAM" id="Phobius"/>
    </source>
</evidence>